<dbReference type="InterPro" id="IPR008949">
    <property type="entry name" value="Isoprenoid_synthase_dom_sf"/>
</dbReference>
<dbReference type="EMBL" id="UZAE01004024">
    <property type="protein sequence ID" value="VDO00937.1"/>
    <property type="molecule type" value="Genomic_DNA"/>
</dbReference>
<evidence type="ECO:0000313" key="1">
    <source>
        <dbReference type="EMBL" id="VDO00937.1"/>
    </source>
</evidence>
<reference evidence="3" key="1">
    <citation type="submission" date="2017-02" db="UniProtKB">
        <authorList>
            <consortium name="WormBaseParasite"/>
        </authorList>
    </citation>
    <scope>IDENTIFICATION</scope>
</reference>
<reference evidence="1 2" key="2">
    <citation type="submission" date="2018-11" db="EMBL/GenBank/DDBJ databases">
        <authorList>
            <consortium name="Pathogen Informatics"/>
        </authorList>
    </citation>
    <scope>NUCLEOTIDE SEQUENCE [LARGE SCALE GENOMIC DNA]</scope>
</reference>
<dbReference type="STRING" id="102285.A0A0R3TDE0"/>
<dbReference type="Proteomes" id="UP000278807">
    <property type="component" value="Unassembled WGS sequence"/>
</dbReference>
<evidence type="ECO:0000313" key="3">
    <source>
        <dbReference type="WBParaSite" id="HNAJ_0000507901-mRNA-1"/>
    </source>
</evidence>
<sequence length="340" mass="38633">MHVISTSRISASHCIKLFRFASTNAINNQTYCRELVKKADYFNYLCCLPLPQPQQRFAFALRAFNVEVSLIRDRAPTPQTANLRFQYWEDSIKSLFNAGNDKLTSEVVHRSPIESELSWSVNKFTGCISRHWLLRILMARRERVGDVAFQSCDELEEYADSTNAPLHYALAEALGHKSLAVDHALSHLAKAQGIITHLRSVVLFASRYRNVILPTDLLVKHNLPTEVALRLCRNNQQFDSASLDSSSVERLRDVSQALATRARYHTIKALSLPPMKSKETSSLTLLLLPSIPVCRLLRVFADPCNFDPRHPKWLQPQLEKGLMPLRIAWYSALKSTPKPP</sequence>
<dbReference type="Gene3D" id="1.10.600.10">
    <property type="entry name" value="Farnesyl Diphosphate Synthase"/>
    <property type="match status" value="1"/>
</dbReference>
<accession>A0A0R3TDE0</accession>
<dbReference type="OrthoDB" id="270318at2759"/>
<dbReference type="InterPro" id="IPR002060">
    <property type="entry name" value="Squ/phyt_synthse"/>
</dbReference>
<proteinExistence type="predicted"/>
<protein>
    <submittedName>
        <fullName evidence="3">NADH dehydrogenase (Ubiquinone) complex I, assembly factor 6</fullName>
    </submittedName>
</protein>
<dbReference type="AlphaFoldDB" id="A0A0R3TDE0"/>
<evidence type="ECO:0000313" key="2">
    <source>
        <dbReference type="Proteomes" id="UP000278807"/>
    </source>
</evidence>
<dbReference type="Pfam" id="PF00494">
    <property type="entry name" value="SQS_PSY"/>
    <property type="match status" value="1"/>
</dbReference>
<gene>
    <name evidence="1" type="ORF">HNAJ_LOCUS5077</name>
</gene>
<dbReference type="SUPFAM" id="SSF48576">
    <property type="entry name" value="Terpenoid synthases"/>
    <property type="match status" value="1"/>
</dbReference>
<name>A0A0R3TDE0_RODNA</name>
<organism evidence="3">
    <name type="scientific">Rodentolepis nana</name>
    <name type="common">Dwarf tapeworm</name>
    <name type="synonym">Hymenolepis nana</name>
    <dbReference type="NCBI Taxonomy" id="102285"/>
    <lineage>
        <taxon>Eukaryota</taxon>
        <taxon>Metazoa</taxon>
        <taxon>Spiralia</taxon>
        <taxon>Lophotrochozoa</taxon>
        <taxon>Platyhelminthes</taxon>
        <taxon>Cestoda</taxon>
        <taxon>Eucestoda</taxon>
        <taxon>Cyclophyllidea</taxon>
        <taxon>Hymenolepididae</taxon>
        <taxon>Rodentolepis</taxon>
    </lineage>
</organism>
<dbReference type="WBParaSite" id="HNAJ_0000507901-mRNA-1">
    <property type="protein sequence ID" value="HNAJ_0000507901-mRNA-1"/>
    <property type="gene ID" value="HNAJ_0000507901"/>
</dbReference>
<keyword evidence="2" id="KW-1185">Reference proteome</keyword>